<keyword evidence="1" id="KW-0732">Signal</keyword>
<dbReference type="GO" id="GO:0009251">
    <property type="term" value="P:glucan catabolic process"/>
    <property type="evidence" value="ECO:0007669"/>
    <property type="project" value="TreeGrafter"/>
</dbReference>
<proteinExistence type="predicted"/>
<accession>A0A6A4IIN3</accession>
<dbReference type="EMBL" id="ML769387">
    <property type="protein sequence ID" value="KAE9409533.1"/>
    <property type="molecule type" value="Genomic_DNA"/>
</dbReference>
<dbReference type="PANTHER" id="PTHR10963">
    <property type="entry name" value="GLYCOSYL HYDROLASE-RELATED"/>
    <property type="match status" value="1"/>
</dbReference>
<name>A0A6A4IIN3_9AGAR</name>
<organism evidence="3 4">
    <name type="scientific">Gymnopus androsaceus JB14</name>
    <dbReference type="NCBI Taxonomy" id="1447944"/>
    <lineage>
        <taxon>Eukaryota</taxon>
        <taxon>Fungi</taxon>
        <taxon>Dikarya</taxon>
        <taxon>Basidiomycota</taxon>
        <taxon>Agaricomycotina</taxon>
        <taxon>Agaricomycetes</taxon>
        <taxon>Agaricomycetidae</taxon>
        <taxon>Agaricales</taxon>
        <taxon>Marasmiineae</taxon>
        <taxon>Omphalotaceae</taxon>
        <taxon>Gymnopus</taxon>
    </lineage>
</organism>
<keyword evidence="4" id="KW-1185">Reference proteome</keyword>
<dbReference type="Pfam" id="PF26113">
    <property type="entry name" value="GH16_XgeA"/>
    <property type="match status" value="1"/>
</dbReference>
<protein>
    <recommendedName>
        <fullName evidence="2">GH16 domain-containing protein</fullName>
    </recommendedName>
</protein>
<evidence type="ECO:0000259" key="2">
    <source>
        <dbReference type="PROSITE" id="PS51762"/>
    </source>
</evidence>
<dbReference type="AlphaFoldDB" id="A0A6A4IIN3"/>
<gene>
    <name evidence="3" type="ORF">BT96DRAFT_953416</name>
</gene>
<dbReference type="SUPFAM" id="SSF49899">
    <property type="entry name" value="Concanavalin A-like lectins/glucanases"/>
    <property type="match status" value="1"/>
</dbReference>
<dbReference type="PANTHER" id="PTHR10963:SF24">
    <property type="entry name" value="GLYCOSIDASE C21B10.07-RELATED"/>
    <property type="match status" value="1"/>
</dbReference>
<evidence type="ECO:0000313" key="4">
    <source>
        <dbReference type="Proteomes" id="UP000799118"/>
    </source>
</evidence>
<dbReference type="InterPro" id="IPR000757">
    <property type="entry name" value="Beta-glucanase-like"/>
</dbReference>
<dbReference type="OrthoDB" id="192832at2759"/>
<dbReference type="GO" id="GO:0004553">
    <property type="term" value="F:hydrolase activity, hydrolyzing O-glycosyl compounds"/>
    <property type="evidence" value="ECO:0007669"/>
    <property type="project" value="InterPro"/>
</dbReference>
<feature type="chain" id="PRO_5025645903" description="GH16 domain-containing protein" evidence="1">
    <location>
        <begin position="22"/>
        <end position="319"/>
    </location>
</feature>
<dbReference type="Gene3D" id="2.60.120.200">
    <property type="match status" value="2"/>
</dbReference>
<feature type="signal peptide" evidence="1">
    <location>
        <begin position="1"/>
        <end position="21"/>
    </location>
</feature>
<dbReference type="PROSITE" id="PS51762">
    <property type="entry name" value="GH16_2"/>
    <property type="match status" value="1"/>
</dbReference>
<evidence type="ECO:0000313" key="3">
    <source>
        <dbReference type="EMBL" id="KAE9409533.1"/>
    </source>
</evidence>
<dbReference type="Proteomes" id="UP000799118">
    <property type="component" value="Unassembled WGS sequence"/>
</dbReference>
<dbReference type="InterPro" id="IPR050546">
    <property type="entry name" value="Glycosyl_Hydrlase_16"/>
</dbReference>
<feature type="domain" description="GH16" evidence="2">
    <location>
        <begin position="1"/>
        <end position="269"/>
    </location>
</feature>
<evidence type="ECO:0000256" key="1">
    <source>
        <dbReference type="SAM" id="SignalP"/>
    </source>
</evidence>
<reference evidence="3" key="1">
    <citation type="journal article" date="2019" name="Environ. Microbiol.">
        <title>Fungal ecological strategies reflected in gene transcription - a case study of two litter decomposers.</title>
        <authorList>
            <person name="Barbi F."/>
            <person name="Kohler A."/>
            <person name="Barry K."/>
            <person name="Baskaran P."/>
            <person name="Daum C."/>
            <person name="Fauchery L."/>
            <person name="Ihrmark K."/>
            <person name="Kuo A."/>
            <person name="LaButti K."/>
            <person name="Lipzen A."/>
            <person name="Morin E."/>
            <person name="Grigoriev I.V."/>
            <person name="Henrissat B."/>
            <person name="Lindahl B."/>
            <person name="Martin F."/>
        </authorList>
    </citation>
    <scope>NUCLEOTIDE SEQUENCE</scope>
    <source>
        <strain evidence="3">JB14</strain>
    </source>
</reference>
<sequence length="319" mass="33941">MLSSPKALGLILASTLAVATAQTYTLSQYLSGDNFLSAFNFIASASDPRNFGFVHFVSQSVAESSNMVDNSTNGANDSTFGRNSFYIESIETMDIGSLLIFDANHIPFGCSVWPSLFTQGQNWPAQGEIDIVENVNLAKDNRYSLHTGDVCNQPLSSNSFGSAFADKGGGVYALLWNTDGIAMWYFARGSGEVSAWYPASSCDPTTSFGPQTITIYIDICGAFADAQGIVFNRTCSQYFPCSSLVADPSNYDEAYWEINYLHVYTSENISNAPATGSSSNVSATGSTSGSGSNSGSALGGAEFFFVLASLAFLGLLTLF</sequence>
<dbReference type="InterPro" id="IPR013320">
    <property type="entry name" value="ConA-like_dom_sf"/>
</dbReference>